<reference evidence="13" key="1">
    <citation type="submission" date="2014-03" db="EMBL/GenBank/DDBJ databases">
        <authorList>
            <person name="Casaregola S."/>
        </authorList>
    </citation>
    <scope>NUCLEOTIDE SEQUENCE [LARGE SCALE GENOMIC DNA]</scope>
    <source>
        <strain evidence="13">CLIB 918</strain>
    </source>
</reference>
<evidence type="ECO:0000256" key="2">
    <source>
        <dbReference type="ARBA" id="ARBA00007243"/>
    </source>
</evidence>
<keyword evidence="9" id="KW-0687">Ribonucleoprotein</keyword>
<dbReference type="AlphaFoldDB" id="A0A0J9XH86"/>
<sequence length="247" mass="27194">MSTTSSLPPTETIYVRNLNEKVKIPELKAKLREEFSPYGNVLDVIAHKNLRMRGQAFVVFSSVSEATKAQEALSTGSHELFGQPIEVQFAKTKSDATIAQAGNEEALEKHKRRRLAEKELRQVESSKRQRTDTAGHSLARGHAATSVPTGPASGSSHHHKKAAKKDQLDFLPPNKVLFLQELPSGVTQSAVEAVFKKFTGFVEVRLMAVRRLGFVEFERDEDAVAAKEATSGLILDGSPVRITYAKK</sequence>
<feature type="compositionally biased region" description="Basic and acidic residues" evidence="11">
    <location>
        <begin position="119"/>
        <end position="133"/>
    </location>
</feature>
<dbReference type="GO" id="GO:0006397">
    <property type="term" value="P:mRNA processing"/>
    <property type="evidence" value="ECO:0007669"/>
    <property type="project" value="UniProtKB-KW"/>
</dbReference>
<keyword evidence="3" id="KW-0507">mRNA processing</keyword>
<proteinExistence type="inferred from homology"/>
<evidence type="ECO:0000259" key="12">
    <source>
        <dbReference type="PROSITE" id="PS50102"/>
    </source>
</evidence>
<evidence type="ECO:0000313" key="14">
    <source>
        <dbReference type="Proteomes" id="UP000242525"/>
    </source>
</evidence>
<dbReference type="Pfam" id="PF00076">
    <property type="entry name" value="RRM_1"/>
    <property type="match status" value="2"/>
</dbReference>
<evidence type="ECO:0000256" key="4">
    <source>
        <dbReference type="ARBA" id="ARBA00022728"/>
    </source>
</evidence>
<dbReference type="InterPro" id="IPR000504">
    <property type="entry name" value="RRM_dom"/>
</dbReference>
<keyword evidence="7" id="KW-0508">mRNA splicing</keyword>
<dbReference type="Proteomes" id="UP000242525">
    <property type="component" value="Unassembled WGS sequence"/>
</dbReference>
<keyword evidence="6 10" id="KW-0694">RNA-binding</keyword>
<evidence type="ECO:0000256" key="5">
    <source>
        <dbReference type="ARBA" id="ARBA00022737"/>
    </source>
</evidence>
<keyword evidence="4" id="KW-0747">Spliceosome</keyword>
<evidence type="ECO:0000256" key="10">
    <source>
        <dbReference type="PROSITE-ProRule" id="PRU00176"/>
    </source>
</evidence>
<dbReference type="SUPFAM" id="SSF54928">
    <property type="entry name" value="RNA-binding domain, RBD"/>
    <property type="match status" value="1"/>
</dbReference>
<dbReference type="OrthoDB" id="266020at2759"/>
<feature type="domain" description="RRM" evidence="12">
    <location>
        <begin position="175"/>
        <end position="247"/>
    </location>
</feature>
<dbReference type="SMART" id="SM00360">
    <property type="entry name" value="RRM"/>
    <property type="match status" value="2"/>
</dbReference>
<feature type="domain" description="RRM" evidence="12">
    <location>
        <begin position="11"/>
        <end position="92"/>
    </location>
</feature>
<keyword evidence="5" id="KW-0677">Repeat</keyword>
<accession>A0A0J9XH86</accession>
<dbReference type="GO" id="GO:0005681">
    <property type="term" value="C:spliceosomal complex"/>
    <property type="evidence" value="ECO:0007669"/>
    <property type="project" value="UniProtKB-KW"/>
</dbReference>
<dbReference type="FunFam" id="3.30.70.330:FF:000029">
    <property type="entry name" value="U2 small nuclear ribonucleoprotein B"/>
    <property type="match status" value="1"/>
</dbReference>
<dbReference type="InterPro" id="IPR035979">
    <property type="entry name" value="RBD_domain_sf"/>
</dbReference>
<dbReference type="EMBL" id="CCBN010000017">
    <property type="protein sequence ID" value="CDO56918.1"/>
    <property type="molecule type" value="Genomic_DNA"/>
</dbReference>
<evidence type="ECO:0000256" key="6">
    <source>
        <dbReference type="ARBA" id="ARBA00022884"/>
    </source>
</evidence>
<keyword evidence="8" id="KW-0539">Nucleus</keyword>
<evidence type="ECO:0000313" key="13">
    <source>
        <dbReference type="EMBL" id="CDO56918.1"/>
    </source>
</evidence>
<evidence type="ECO:0000256" key="3">
    <source>
        <dbReference type="ARBA" id="ARBA00022664"/>
    </source>
</evidence>
<comment type="subcellular location">
    <subcellularLocation>
        <location evidence="1">Nucleus</location>
    </subcellularLocation>
</comment>
<evidence type="ECO:0000256" key="8">
    <source>
        <dbReference type="ARBA" id="ARBA00023242"/>
    </source>
</evidence>
<protein>
    <submittedName>
        <fullName evidence="13">Similar to Saccharomyces cerevisiae YBR119W MUD1 U1 snRNP A protein</fullName>
    </submittedName>
</protein>
<dbReference type="Gene3D" id="3.30.70.330">
    <property type="match status" value="2"/>
</dbReference>
<evidence type="ECO:0000256" key="7">
    <source>
        <dbReference type="ARBA" id="ARBA00023187"/>
    </source>
</evidence>
<dbReference type="STRING" id="1173061.A0A0J9XH86"/>
<dbReference type="InterPro" id="IPR050441">
    <property type="entry name" value="RBM"/>
</dbReference>
<dbReference type="FunFam" id="3.30.70.330:FF:000039">
    <property type="entry name" value="U1 small nuclear ribonucleoprotein A"/>
    <property type="match status" value="1"/>
</dbReference>
<gene>
    <name evidence="13" type="ORF">BN980_GECA17s02001g</name>
</gene>
<evidence type="ECO:0000256" key="1">
    <source>
        <dbReference type="ARBA" id="ARBA00004123"/>
    </source>
</evidence>
<dbReference type="GO" id="GO:0008380">
    <property type="term" value="P:RNA splicing"/>
    <property type="evidence" value="ECO:0007669"/>
    <property type="project" value="UniProtKB-KW"/>
</dbReference>
<dbReference type="GO" id="GO:0003723">
    <property type="term" value="F:RNA binding"/>
    <property type="evidence" value="ECO:0007669"/>
    <property type="project" value="UniProtKB-UniRule"/>
</dbReference>
<feature type="region of interest" description="Disordered" evidence="11">
    <location>
        <begin position="119"/>
        <end position="164"/>
    </location>
</feature>
<dbReference type="InterPro" id="IPR012677">
    <property type="entry name" value="Nucleotide-bd_a/b_plait_sf"/>
</dbReference>
<comment type="caution">
    <text evidence="13">The sequence shown here is derived from an EMBL/GenBank/DDBJ whole genome shotgun (WGS) entry which is preliminary data.</text>
</comment>
<evidence type="ECO:0000256" key="11">
    <source>
        <dbReference type="SAM" id="MobiDB-lite"/>
    </source>
</evidence>
<dbReference type="CDD" id="cd12246">
    <property type="entry name" value="RRM1_U1A_like"/>
    <property type="match status" value="1"/>
</dbReference>
<keyword evidence="14" id="KW-1185">Reference proteome</keyword>
<dbReference type="PROSITE" id="PS50102">
    <property type="entry name" value="RRM"/>
    <property type="match status" value="2"/>
</dbReference>
<dbReference type="GO" id="GO:0030532">
    <property type="term" value="C:small nuclear ribonucleoprotein complex"/>
    <property type="evidence" value="ECO:0007669"/>
    <property type="project" value="UniProtKB-ARBA"/>
</dbReference>
<name>A0A0J9XH86_GEOCN</name>
<comment type="similarity">
    <text evidence="2">Belongs to the RRM U1 A/B'' family.</text>
</comment>
<dbReference type="PANTHER" id="PTHR48034">
    <property type="entry name" value="TRANSFORMER-2 SEX-DETERMINING PROTEIN-RELATED"/>
    <property type="match status" value="1"/>
</dbReference>
<organism evidence="13 14">
    <name type="scientific">Geotrichum candidum</name>
    <name type="common">Oospora lactis</name>
    <name type="synonym">Dipodascus geotrichum</name>
    <dbReference type="NCBI Taxonomy" id="1173061"/>
    <lineage>
        <taxon>Eukaryota</taxon>
        <taxon>Fungi</taxon>
        <taxon>Dikarya</taxon>
        <taxon>Ascomycota</taxon>
        <taxon>Saccharomycotina</taxon>
        <taxon>Dipodascomycetes</taxon>
        <taxon>Dipodascales</taxon>
        <taxon>Dipodascaceae</taxon>
        <taxon>Geotrichum</taxon>
    </lineage>
</organism>
<dbReference type="CDD" id="cd12247">
    <property type="entry name" value="RRM2_U1A_like"/>
    <property type="match status" value="1"/>
</dbReference>
<evidence type="ECO:0000256" key="9">
    <source>
        <dbReference type="ARBA" id="ARBA00023274"/>
    </source>
</evidence>